<dbReference type="EMBL" id="FOME01000014">
    <property type="protein sequence ID" value="SFE75176.1"/>
    <property type="molecule type" value="Genomic_DNA"/>
</dbReference>
<dbReference type="Pfam" id="PF00561">
    <property type="entry name" value="Abhydrolase_1"/>
    <property type="match status" value="1"/>
</dbReference>
<dbReference type="Proteomes" id="UP000199690">
    <property type="component" value="Unassembled WGS sequence"/>
</dbReference>
<feature type="domain" description="AB hydrolase-1" evidence="1">
    <location>
        <begin position="35"/>
        <end position="150"/>
    </location>
</feature>
<dbReference type="GO" id="GO:0003824">
    <property type="term" value="F:catalytic activity"/>
    <property type="evidence" value="ECO:0007669"/>
    <property type="project" value="UniProtKB-ARBA"/>
</dbReference>
<dbReference type="InterPro" id="IPR029058">
    <property type="entry name" value="AB_hydrolase_fold"/>
</dbReference>
<sequence length="331" mass="36511">MAGSGGRATLDRVAERRVEIDGFVTNYGEGPDNGPPLVLVHGQGSQWEDHAKVLPELVQRYHVYAVDVAGHGQSGRLGAQDYTNANVGALIAAFLDAVVGEPAIVSGHSSGALLALWLAANRPDLVRGLLLEDPPLFSSIPPRAERTTGGTLPRLAVEYLRAEPAESFQRYYVEHSEYFAFFGPLARGIVRYSLRWIDNNPGRPLRIFFLPWLVNVYFEGFVNYDPVFGTAFDSGRWYDGFDTAAALAAVEAPTTLIHTNWWFKRKGTYYDERGVLMAAMDGEDKDRAMELLRDRELVEIACGHLVHVERAKEYLGALDALSVRVGASGRS</sequence>
<proteinExistence type="predicted"/>
<dbReference type="InterPro" id="IPR000073">
    <property type="entry name" value="AB_hydrolase_1"/>
</dbReference>
<dbReference type="EMBL" id="FNVB01000003">
    <property type="protein sequence ID" value="SEG49814.1"/>
    <property type="molecule type" value="Genomic_DNA"/>
</dbReference>
<dbReference type="SMR" id="A0A1H6ANR1"/>
<protein>
    <submittedName>
        <fullName evidence="2">Pimeloyl-ACP methyl ester carboxylesterase</fullName>
    </submittedName>
</protein>
<evidence type="ECO:0000259" key="1">
    <source>
        <dbReference type="Pfam" id="PF00561"/>
    </source>
</evidence>
<dbReference type="Proteomes" id="UP000236729">
    <property type="component" value="Unassembled WGS sequence"/>
</dbReference>
<dbReference type="SUPFAM" id="SSF53474">
    <property type="entry name" value="alpha/beta-Hydrolases"/>
    <property type="match status" value="1"/>
</dbReference>
<evidence type="ECO:0000313" key="5">
    <source>
        <dbReference type="Proteomes" id="UP000236729"/>
    </source>
</evidence>
<reference evidence="4 5" key="1">
    <citation type="submission" date="2016-10" db="EMBL/GenBank/DDBJ databases">
        <authorList>
            <person name="Varghese N."/>
            <person name="Submissions S."/>
        </authorList>
    </citation>
    <scope>NUCLEOTIDE SEQUENCE [LARGE SCALE GENOMIC DNA]</scope>
    <source>
        <strain evidence="5">ATCC 20501</strain>
        <strain evidence="3 4">CGMCC 4.3529</strain>
    </source>
</reference>
<name>A0A1H6ANR1_9PSEU</name>
<accession>A0A1H6ANR1</accession>
<gene>
    <name evidence="2" type="ORF">SAMN02982929_02399</name>
    <name evidence="3" type="ORF">SAMN05216506_1147</name>
</gene>
<accession>A0A1I2D3T5</accession>
<reference evidence="2" key="2">
    <citation type="submission" date="2016-10" db="EMBL/GenBank/DDBJ databases">
        <authorList>
            <person name="de Groot N.N."/>
        </authorList>
    </citation>
    <scope>NUCLEOTIDE SEQUENCE [LARGE SCALE GENOMIC DNA]</scope>
    <source>
        <strain evidence="2">ATCC 20501</strain>
    </source>
</reference>
<organism evidence="2 5">
    <name type="scientific">Saccharopolyspora kobensis</name>
    <dbReference type="NCBI Taxonomy" id="146035"/>
    <lineage>
        <taxon>Bacteria</taxon>
        <taxon>Bacillati</taxon>
        <taxon>Actinomycetota</taxon>
        <taxon>Actinomycetes</taxon>
        <taxon>Pseudonocardiales</taxon>
        <taxon>Pseudonocardiaceae</taxon>
        <taxon>Saccharopolyspora</taxon>
    </lineage>
</organism>
<evidence type="ECO:0000313" key="4">
    <source>
        <dbReference type="Proteomes" id="UP000199690"/>
    </source>
</evidence>
<evidence type="ECO:0000313" key="3">
    <source>
        <dbReference type="EMBL" id="SFE75176.1"/>
    </source>
</evidence>
<dbReference type="PANTHER" id="PTHR46438">
    <property type="entry name" value="ALPHA/BETA-HYDROLASES SUPERFAMILY PROTEIN"/>
    <property type="match status" value="1"/>
</dbReference>
<dbReference type="Gene3D" id="3.40.50.1820">
    <property type="entry name" value="alpha/beta hydrolase"/>
    <property type="match status" value="1"/>
</dbReference>
<dbReference type="AlphaFoldDB" id="A0A1H6ANR1"/>
<evidence type="ECO:0000313" key="2">
    <source>
        <dbReference type="EMBL" id="SEG49814.1"/>
    </source>
</evidence>
<keyword evidence="4" id="KW-1185">Reference proteome</keyword>